<evidence type="ECO:0000313" key="3">
    <source>
        <dbReference type="Proteomes" id="UP000005940"/>
    </source>
</evidence>
<dbReference type="Proteomes" id="UP000005940">
    <property type="component" value="Chromosome"/>
</dbReference>
<dbReference type="SUPFAM" id="SSF141571">
    <property type="entry name" value="Pentapeptide repeat-like"/>
    <property type="match status" value="1"/>
</dbReference>
<proteinExistence type="predicted"/>
<gene>
    <name evidence="2" type="ORF">STSU_001515</name>
</gene>
<dbReference type="PANTHER" id="PTHR47485:SF1">
    <property type="entry name" value="THYLAKOID LUMENAL 17.4 KDA PROTEIN, CHLOROPLASTIC"/>
    <property type="match status" value="1"/>
</dbReference>
<name>I2NBB1_STRT9</name>
<dbReference type="RefSeq" id="WP_006344830.1">
    <property type="nucleotide sequence ID" value="NZ_CP029159.1"/>
</dbReference>
<reference evidence="2 3" key="1">
    <citation type="journal article" date="2012" name="J. Bacteriol.">
        <title>Draft genome of Streptomyces tsukubaensis NRRL 18488, the producer of the clinically important immunosuppressant tacrolimus (FK506).</title>
        <authorList>
            <person name="Barreiro C."/>
            <person name="Prieto C."/>
            <person name="Sola-Landa A."/>
            <person name="Solera E."/>
            <person name="Martinez-Castro M."/>
            <person name="Perez-Redondo R."/>
            <person name="Garcia-Estrada C."/>
            <person name="Aparicio J.F."/>
            <person name="Fernandez-Martinez L.T."/>
            <person name="Santos-Aberturas J."/>
            <person name="Salehi-Najafabadi Z."/>
            <person name="Rodriguez-Garcia A."/>
            <person name="Tauch A."/>
            <person name="Martin J.F."/>
        </authorList>
    </citation>
    <scope>NUCLEOTIDE SEQUENCE [LARGE SCALE GENOMIC DNA]</scope>
    <source>
        <strain evidence="3">DSM 42081 / NBRC 108919 / NRRL 18488 / 9993</strain>
    </source>
</reference>
<accession>I2NBB1</accession>
<dbReference type="PANTHER" id="PTHR47485">
    <property type="entry name" value="THYLAKOID LUMENAL 17.4 KDA PROTEIN, CHLOROPLASTIC"/>
    <property type="match status" value="1"/>
</dbReference>
<dbReference type="Pfam" id="PF13599">
    <property type="entry name" value="Pentapeptide_4"/>
    <property type="match status" value="1"/>
</dbReference>
<dbReference type="EMBL" id="CP029159">
    <property type="protein sequence ID" value="QKM66034.1"/>
    <property type="molecule type" value="Genomic_DNA"/>
</dbReference>
<dbReference type="InterPro" id="IPR001646">
    <property type="entry name" value="5peptide_repeat"/>
</dbReference>
<protein>
    <submittedName>
        <fullName evidence="2">Pentapeptide repeat-containing protein</fullName>
    </submittedName>
</protein>
<keyword evidence="3" id="KW-1185">Reference proteome</keyword>
<evidence type="ECO:0000313" key="2">
    <source>
        <dbReference type="EMBL" id="QKM66034.1"/>
    </source>
</evidence>
<keyword evidence="1" id="KW-0677">Repeat</keyword>
<dbReference type="AlphaFoldDB" id="I2NBB1"/>
<evidence type="ECO:0000256" key="1">
    <source>
        <dbReference type="ARBA" id="ARBA00022737"/>
    </source>
</evidence>
<organism evidence="2 3">
    <name type="scientific">Streptomyces tsukubensis (strain DSM 42081 / NBRC 108919 / NRRL 18488 / 9993)</name>
    <dbReference type="NCBI Taxonomy" id="1114943"/>
    <lineage>
        <taxon>Bacteria</taxon>
        <taxon>Bacillati</taxon>
        <taxon>Actinomycetota</taxon>
        <taxon>Actinomycetes</taxon>
        <taxon>Kitasatosporales</taxon>
        <taxon>Streptomycetaceae</taxon>
        <taxon>Streptomyces</taxon>
    </lineage>
</organism>
<dbReference type="Gene3D" id="2.160.20.80">
    <property type="entry name" value="E3 ubiquitin-protein ligase SopA"/>
    <property type="match status" value="1"/>
</dbReference>
<sequence length="222" mass="23906">MPETPSPRALSDLPYSRHLTPLAGELTDGERHDLDCVRLDGGSYAGLDAPGLRLTESALTSVSFSGGRLRRARFNDVWMHTVRFVGTDLAETSWLDTEFTAGVLAGLELHGAALHRVVFHQCKFDSVNLRATTLRDVVFVDCLLRDADFAGARLSGVSFPGTVLEGARFAGAGLKDVDLRSAVRLDIGDGVESLRGATISTLQLFDLAPRFAHALGVVVQDD</sequence>